<evidence type="ECO:0000313" key="5">
    <source>
        <dbReference type="EMBL" id="MCB8610570.1"/>
    </source>
</evidence>
<dbReference type="PRINTS" id="PR00035">
    <property type="entry name" value="HTHGNTR"/>
</dbReference>
<dbReference type="SUPFAM" id="SSF46785">
    <property type="entry name" value="Winged helix' DNA-binding domain"/>
    <property type="match status" value="1"/>
</dbReference>
<feature type="domain" description="HTH gntR-type" evidence="4">
    <location>
        <begin position="12"/>
        <end position="79"/>
    </location>
</feature>
<keyword evidence="3" id="KW-0804">Transcription</keyword>
<dbReference type="PROSITE" id="PS50949">
    <property type="entry name" value="HTH_GNTR"/>
    <property type="match status" value="1"/>
</dbReference>
<dbReference type="Pfam" id="PF00392">
    <property type="entry name" value="GntR"/>
    <property type="match status" value="1"/>
</dbReference>
<dbReference type="Gene3D" id="1.10.10.10">
    <property type="entry name" value="Winged helix-like DNA-binding domain superfamily/Winged helix DNA-binding domain"/>
    <property type="match status" value="1"/>
</dbReference>
<dbReference type="SMART" id="SM00345">
    <property type="entry name" value="HTH_GNTR"/>
    <property type="match status" value="1"/>
</dbReference>
<dbReference type="GeneID" id="77471271"/>
<keyword evidence="1" id="KW-0805">Transcription regulation</keyword>
<dbReference type="AlphaFoldDB" id="A0A2T3FWJ7"/>
<evidence type="ECO:0000313" key="6">
    <source>
        <dbReference type="EMBL" id="PST39658.1"/>
    </source>
</evidence>
<dbReference type="InterPro" id="IPR036390">
    <property type="entry name" value="WH_DNA-bd_sf"/>
</dbReference>
<keyword evidence="2" id="KW-0238">DNA-binding</keyword>
<name>A0A2T3FWJ7_9FIRM</name>
<dbReference type="InterPro" id="IPR036388">
    <property type="entry name" value="WH-like_DNA-bd_sf"/>
</dbReference>
<keyword evidence="7" id="KW-1185">Reference proteome</keyword>
<dbReference type="PANTHER" id="PTHR43537">
    <property type="entry name" value="TRANSCRIPTIONAL REGULATOR, GNTR FAMILY"/>
    <property type="match status" value="1"/>
</dbReference>
<comment type="caution">
    <text evidence="6">The sequence shown here is derived from an EMBL/GenBank/DDBJ whole genome shotgun (WGS) entry which is preliminary data.</text>
</comment>
<dbReference type="Proteomes" id="UP001198439">
    <property type="component" value="Unassembled WGS sequence"/>
</dbReference>
<dbReference type="Pfam" id="PF07729">
    <property type="entry name" value="FCD"/>
    <property type="match status" value="1"/>
</dbReference>
<dbReference type="SMART" id="SM00895">
    <property type="entry name" value="FCD"/>
    <property type="match status" value="1"/>
</dbReference>
<protein>
    <submittedName>
        <fullName evidence="6">GntR family transcriptional regulator</fullName>
    </submittedName>
</protein>
<organism evidence="6 7">
    <name type="scientific">Faecalibacillus faecis</name>
    <dbReference type="NCBI Taxonomy" id="1982628"/>
    <lineage>
        <taxon>Bacteria</taxon>
        <taxon>Bacillati</taxon>
        <taxon>Bacillota</taxon>
        <taxon>Erysipelotrichia</taxon>
        <taxon>Erysipelotrichales</taxon>
        <taxon>Coprobacillaceae</taxon>
        <taxon>Faecalibacillus</taxon>
    </lineage>
</organism>
<evidence type="ECO:0000313" key="7">
    <source>
        <dbReference type="Proteomes" id="UP000241201"/>
    </source>
</evidence>
<dbReference type="RefSeq" id="WP_106988324.1">
    <property type="nucleotide sequence ID" value="NZ_DAWBWI010000172.1"/>
</dbReference>
<dbReference type="EMBL" id="PYLP01000012">
    <property type="protein sequence ID" value="PST39658.1"/>
    <property type="molecule type" value="Genomic_DNA"/>
</dbReference>
<evidence type="ECO:0000256" key="1">
    <source>
        <dbReference type="ARBA" id="ARBA00023015"/>
    </source>
</evidence>
<evidence type="ECO:0000259" key="4">
    <source>
        <dbReference type="PROSITE" id="PS50949"/>
    </source>
</evidence>
<dbReference type="InterPro" id="IPR000524">
    <property type="entry name" value="Tscrpt_reg_HTH_GntR"/>
</dbReference>
<gene>
    <name evidence="6" type="ORF">C7U55_09225</name>
    <name evidence="5" type="ORF">LJD69_08185</name>
</gene>
<dbReference type="InterPro" id="IPR008920">
    <property type="entry name" value="TF_FadR/GntR_C"/>
</dbReference>
<sequence>MKKNILENAGHGSLGHRIFCILRDKILNEEYEKGQKLNEVVLSKELNISRTPIREALKQLELEGLVKSIPNKGVYVLGFSSRDIDDMLEIRVVLESLSVQLAIDRITQEELDRIKEIYDLLEFYAEKNDQERFTEVNIDFHEAIYRATHSQYFEQLLSDINYYIHVTSKHSIKQPNRLIEAAREHKEIYDAIVKKDKALAKANVEKHIRKTQSLVRNYYDEKDEATEE</sequence>
<evidence type="ECO:0000256" key="3">
    <source>
        <dbReference type="ARBA" id="ARBA00023163"/>
    </source>
</evidence>
<dbReference type="Gene3D" id="1.20.120.530">
    <property type="entry name" value="GntR ligand-binding domain-like"/>
    <property type="match status" value="1"/>
</dbReference>
<dbReference type="GO" id="GO:0003700">
    <property type="term" value="F:DNA-binding transcription factor activity"/>
    <property type="evidence" value="ECO:0007669"/>
    <property type="project" value="InterPro"/>
</dbReference>
<dbReference type="SUPFAM" id="SSF48008">
    <property type="entry name" value="GntR ligand-binding domain-like"/>
    <property type="match status" value="1"/>
</dbReference>
<reference evidence="7" key="1">
    <citation type="submission" date="2018-03" db="EMBL/GenBank/DDBJ databases">
        <title>Lachnoclostridium SNUG30370 gen.nov., sp.nov., isolated from human faeces.</title>
        <authorList>
            <person name="Seo B."/>
            <person name="Jeon K."/>
            <person name="Ko G."/>
        </authorList>
    </citation>
    <scope>NUCLEOTIDE SEQUENCE [LARGE SCALE GENOMIC DNA]</scope>
    <source>
        <strain evidence="7">SNUG30370</strain>
    </source>
</reference>
<reference evidence="6" key="2">
    <citation type="journal article" date="2019" name="Int. J. Syst. Evol. Microbiol.">
        <title>Faecalibacillus intestinalis gen. nov., sp. nov. and Faecalibacillus faecis sp. nov., isolated from human faeces.</title>
        <authorList>
            <person name="Seo B."/>
            <person name="Jeon K."/>
            <person name="Baek I."/>
            <person name="Lee Y.M."/>
            <person name="Baek K."/>
            <person name="Ko G."/>
        </authorList>
    </citation>
    <scope>NUCLEOTIDE SEQUENCE</scope>
    <source>
        <strain evidence="6">SNUG30370</strain>
    </source>
</reference>
<dbReference type="EMBL" id="JAJDKZ010000020">
    <property type="protein sequence ID" value="MCB8610570.1"/>
    <property type="molecule type" value="Genomic_DNA"/>
</dbReference>
<reference evidence="5" key="3">
    <citation type="submission" date="2021-10" db="EMBL/GenBank/DDBJ databases">
        <title>Collection of gut derived symbiotic bacterial strains cultured from healthy donors.</title>
        <authorList>
            <person name="Lin H."/>
            <person name="Littmann E."/>
            <person name="Kohout C."/>
            <person name="Pamer E.G."/>
        </authorList>
    </citation>
    <scope>NUCLEOTIDE SEQUENCE</scope>
    <source>
        <strain evidence="5">DFI.4.48</strain>
    </source>
</reference>
<evidence type="ECO:0000256" key="2">
    <source>
        <dbReference type="ARBA" id="ARBA00023125"/>
    </source>
</evidence>
<accession>A0A2T3FWJ7</accession>
<proteinExistence type="predicted"/>
<dbReference type="InterPro" id="IPR011711">
    <property type="entry name" value="GntR_C"/>
</dbReference>
<dbReference type="PANTHER" id="PTHR43537:SF24">
    <property type="entry name" value="GLUCONATE OPERON TRANSCRIPTIONAL REPRESSOR"/>
    <property type="match status" value="1"/>
</dbReference>
<dbReference type="Proteomes" id="UP000241201">
    <property type="component" value="Unassembled WGS sequence"/>
</dbReference>
<dbReference type="CDD" id="cd07377">
    <property type="entry name" value="WHTH_GntR"/>
    <property type="match status" value="1"/>
</dbReference>
<dbReference type="GO" id="GO:0003677">
    <property type="term" value="F:DNA binding"/>
    <property type="evidence" value="ECO:0007669"/>
    <property type="project" value="UniProtKB-KW"/>
</dbReference>